<comment type="caution">
    <text evidence="1">The sequence shown here is derived from an EMBL/GenBank/DDBJ whole genome shotgun (WGS) entry which is preliminary data.</text>
</comment>
<name>X1BAT5_9ZZZZ</name>
<dbReference type="AlphaFoldDB" id="X1BAT5"/>
<protein>
    <submittedName>
        <fullName evidence="1">Uncharacterized protein</fullName>
    </submittedName>
</protein>
<feature type="non-terminal residue" evidence="1">
    <location>
        <position position="89"/>
    </location>
</feature>
<dbReference type="EMBL" id="BART01019048">
    <property type="protein sequence ID" value="GAG81253.1"/>
    <property type="molecule type" value="Genomic_DNA"/>
</dbReference>
<accession>X1BAT5</accession>
<evidence type="ECO:0000313" key="1">
    <source>
        <dbReference type="EMBL" id="GAG81253.1"/>
    </source>
</evidence>
<sequence length="89" mass="10143">MNKNRKIYKCKKCGNIDYFYGYVSEGGKVHISQYEDGQLSWAYMLSDDDAYSEVTPEVCSVCQSSKIEEISFSNINLGLNNIKIKGRKV</sequence>
<proteinExistence type="predicted"/>
<organism evidence="1">
    <name type="scientific">marine sediment metagenome</name>
    <dbReference type="NCBI Taxonomy" id="412755"/>
    <lineage>
        <taxon>unclassified sequences</taxon>
        <taxon>metagenomes</taxon>
        <taxon>ecological metagenomes</taxon>
    </lineage>
</organism>
<gene>
    <name evidence="1" type="ORF">S01H4_35763</name>
</gene>
<reference evidence="1" key="1">
    <citation type="journal article" date="2014" name="Front. Microbiol.">
        <title>High frequency of phylogenetically diverse reductive dehalogenase-homologous genes in deep subseafloor sedimentary metagenomes.</title>
        <authorList>
            <person name="Kawai M."/>
            <person name="Futagami T."/>
            <person name="Toyoda A."/>
            <person name="Takaki Y."/>
            <person name="Nishi S."/>
            <person name="Hori S."/>
            <person name="Arai W."/>
            <person name="Tsubouchi T."/>
            <person name="Morono Y."/>
            <person name="Uchiyama I."/>
            <person name="Ito T."/>
            <person name="Fujiyama A."/>
            <person name="Inagaki F."/>
            <person name="Takami H."/>
        </authorList>
    </citation>
    <scope>NUCLEOTIDE SEQUENCE</scope>
    <source>
        <strain evidence="1">Expedition CK06-06</strain>
    </source>
</reference>